<feature type="transmembrane region" description="Helical" evidence="1">
    <location>
        <begin position="90"/>
        <end position="111"/>
    </location>
</feature>
<dbReference type="EMBL" id="FOAF01000001">
    <property type="protein sequence ID" value="SEK68368.1"/>
    <property type="molecule type" value="Genomic_DNA"/>
</dbReference>
<sequence length="159" mass="17802">MPFAAIILSGLIGTAAMTGIMYICSFMNEKTIRVPKILGTMLSFSTTAHGKLCNTPLCISIGIVSHYAMGIFFMFCYYLLWYFNYGKPDIFYALVFGLVHGVVGIGIWRIFFNLHPNPPYIPLTSYSIELLIGHFVFALTGIISYNLINQVLRIGEIQP</sequence>
<keyword evidence="1" id="KW-1133">Transmembrane helix</keyword>
<organism evidence="2 3">
    <name type="scientific">Olivibacter domesticus</name>
    <name type="common">Pseudosphingobacterium domesticum</name>
    <dbReference type="NCBI Taxonomy" id="407022"/>
    <lineage>
        <taxon>Bacteria</taxon>
        <taxon>Pseudomonadati</taxon>
        <taxon>Bacteroidota</taxon>
        <taxon>Sphingobacteriia</taxon>
        <taxon>Sphingobacteriales</taxon>
        <taxon>Sphingobacteriaceae</taxon>
        <taxon>Olivibacter</taxon>
    </lineage>
</organism>
<keyword evidence="1" id="KW-0472">Membrane</keyword>
<feature type="transmembrane region" description="Helical" evidence="1">
    <location>
        <begin position="63"/>
        <end position="83"/>
    </location>
</feature>
<name>A0A1H7J123_OLID1</name>
<keyword evidence="3" id="KW-1185">Reference proteome</keyword>
<feature type="transmembrane region" description="Helical" evidence="1">
    <location>
        <begin position="131"/>
        <end position="148"/>
    </location>
</feature>
<reference evidence="3" key="1">
    <citation type="submission" date="2016-10" db="EMBL/GenBank/DDBJ databases">
        <authorList>
            <person name="Varghese N."/>
            <person name="Submissions S."/>
        </authorList>
    </citation>
    <scope>NUCLEOTIDE SEQUENCE [LARGE SCALE GENOMIC DNA]</scope>
    <source>
        <strain evidence="3">DSM 18733</strain>
    </source>
</reference>
<gene>
    <name evidence="2" type="ORF">SAMN05661044_00888</name>
</gene>
<evidence type="ECO:0000256" key="1">
    <source>
        <dbReference type="SAM" id="Phobius"/>
    </source>
</evidence>
<dbReference type="AlphaFoldDB" id="A0A1H7J123"/>
<dbReference type="Proteomes" id="UP000199421">
    <property type="component" value="Unassembled WGS sequence"/>
</dbReference>
<accession>A0A1H7J123</accession>
<dbReference type="OrthoDB" id="673991at2"/>
<evidence type="ECO:0008006" key="4">
    <source>
        <dbReference type="Google" id="ProtNLM"/>
    </source>
</evidence>
<dbReference type="STRING" id="407022.SAMN05661044_00888"/>
<keyword evidence="1" id="KW-0812">Transmembrane</keyword>
<feature type="transmembrane region" description="Helical" evidence="1">
    <location>
        <begin position="6"/>
        <end position="25"/>
    </location>
</feature>
<evidence type="ECO:0000313" key="3">
    <source>
        <dbReference type="Proteomes" id="UP000199421"/>
    </source>
</evidence>
<evidence type="ECO:0000313" key="2">
    <source>
        <dbReference type="EMBL" id="SEK68368.1"/>
    </source>
</evidence>
<proteinExistence type="predicted"/>
<protein>
    <recommendedName>
        <fullName evidence="4">DUF1440 domain-containing protein</fullName>
    </recommendedName>
</protein>
<dbReference type="RefSeq" id="WP_093318905.1">
    <property type="nucleotide sequence ID" value="NZ_FOAF01000001.1"/>
</dbReference>